<sequence>MGNTNSRPPGECAEEVMASLSPQSQKKLNQIAYPNFFEVASITAEPLPVSQRKGSSISASSDTNKYNSRKERRKPSASSEDSDIFSLTPVTPPGEKSNRVIHLNNSPCRNSKIDFEIINGRRYQSSPGTHFYLPCDDDEADRLVIMHFLLKYAFNGNVVAPVIQNLRVKLEENKEYRPKVLDVGCGPGTWVLEMATEFPNSEFHGIDLRTMFPSTIKPQNTQFLQHDFLKSLPYPDESFEFVRMRSMLGFITQTQLLNLLSEIQRVLKPLGYIELLDVEYQIHRPGPICETILNQQLQSTMQKKGIDFLASHHLSTLLMTQPANGGFIDVHQHRVTIPIGWGGQLGEVHAQNLCSFLQSVHPNIKQNIAYDNYNQMIDLDALIEKAIKECTTMQSHMNWFVCYGQKPVKTVFAVTPPPSVKNMIQTNYPTMVTPLASPNTSTIELENFYSHQDEHTWDSINDFVDGYTD</sequence>
<evidence type="ECO:0000313" key="3">
    <source>
        <dbReference type="EMBL" id="KAG2201818.1"/>
    </source>
</evidence>
<dbReference type="OrthoDB" id="2013972at2759"/>
<reference evidence="3" key="1">
    <citation type="submission" date="2020-12" db="EMBL/GenBank/DDBJ databases">
        <title>Metabolic potential, ecology and presence of endohyphal bacteria is reflected in genomic diversity of Mucoromycotina.</title>
        <authorList>
            <person name="Muszewska A."/>
            <person name="Okrasinska A."/>
            <person name="Steczkiewicz K."/>
            <person name="Drgas O."/>
            <person name="Orlowska M."/>
            <person name="Perlinska-Lenart U."/>
            <person name="Aleksandrzak-Piekarczyk T."/>
            <person name="Szatraj K."/>
            <person name="Zielenkiewicz U."/>
            <person name="Pilsyk S."/>
            <person name="Malc E."/>
            <person name="Mieczkowski P."/>
            <person name="Kruszewska J.S."/>
            <person name="Biernat P."/>
            <person name="Pawlowska J."/>
        </authorList>
    </citation>
    <scope>NUCLEOTIDE SEQUENCE</scope>
    <source>
        <strain evidence="3">WA0000017839</strain>
    </source>
</reference>
<dbReference type="AlphaFoldDB" id="A0A8H7V3B5"/>
<feature type="compositionally biased region" description="Polar residues" evidence="1">
    <location>
        <begin position="52"/>
        <end position="66"/>
    </location>
</feature>
<evidence type="ECO:0000313" key="4">
    <source>
        <dbReference type="Proteomes" id="UP000603453"/>
    </source>
</evidence>
<organism evidence="3 4">
    <name type="scientific">Mucor saturninus</name>
    <dbReference type="NCBI Taxonomy" id="64648"/>
    <lineage>
        <taxon>Eukaryota</taxon>
        <taxon>Fungi</taxon>
        <taxon>Fungi incertae sedis</taxon>
        <taxon>Mucoromycota</taxon>
        <taxon>Mucoromycotina</taxon>
        <taxon>Mucoromycetes</taxon>
        <taxon>Mucorales</taxon>
        <taxon>Mucorineae</taxon>
        <taxon>Mucoraceae</taxon>
        <taxon>Mucor</taxon>
    </lineage>
</organism>
<dbReference type="PANTHER" id="PTHR43591">
    <property type="entry name" value="METHYLTRANSFERASE"/>
    <property type="match status" value="1"/>
</dbReference>
<feature type="region of interest" description="Disordered" evidence="1">
    <location>
        <begin position="47"/>
        <end position="103"/>
    </location>
</feature>
<dbReference type="CDD" id="cd02440">
    <property type="entry name" value="AdoMet_MTases"/>
    <property type="match status" value="1"/>
</dbReference>
<dbReference type="InterPro" id="IPR029063">
    <property type="entry name" value="SAM-dependent_MTases_sf"/>
</dbReference>
<dbReference type="InterPro" id="IPR041698">
    <property type="entry name" value="Methyltransf_25"/>
</dbReference>
<accession>A0A8H7V3B5</accession>
<dbReference type="EMBL" id="JAEPRD010000067">
    <property type="protein sequence ID" value="KAG2201818.1"/>
    <property type="molecule type" value="Genomic_DNA"/>
</dbReference>
<feature type="domain" description="Methyltransferase" evidence="2">
    <location>
        <begin position="180"/>
        <end position="271"/>
    </location>
</feature>
<keyword evidence="4" id="KW-1185">Reference proteome</keyword>
<dbReference type="SUPFAM" id="SSF53335">
    <property type="entry name" value="S-adenosyl-L-methionine-dependent methyltransferases"/>
    <property type="match status" value="1"/>
</dbReference>
<dbReference type="Proteomes" id="UP000603453">
    <property type="component" value="Unassembled WGS sequence"/>
</dbReference>
<dbReference type="PANTHER" id="PTHR43591:SF24">
    <property type="entry name" value="2-METHOXY-6-POLYPRENYL-1,4-BENZOQUINOL METHYLASE, MITOCHONDRIAL"/>
    <property type="match status" value="1"/>
</dbReference>
<dbReference type="Gene3D" id="3.40.50.150">
    <property type="entry name" value="Vaccinia Virus protein VP39"/>
    <property type="match status" value="1"/>
</dbReference>
<comment type="caution">
    <text evidence="3">The sequence shown here is derived from an EMBL/GenBank/DDBJ whole genome shotgun (WGS) entry which is preliminary data.</text>
</comment>
<name>A0A8H7V3B5_9FUNG</name>
<dbReference type="GO" id="GO:0008168">
    <property type="term" value="F:methyltransferase activity"/>
    <property type="evidence" value="ECO:0007669"/>
    <property type="project" value="TreeGrafter"/>
</dbReference>
<proteinExistence type="predicted"/>
<protein>
    <recommendedName>
        <fullName evidence="2">Methyltransferase domain-containing protein</fullName>
    </recommendedName>
</protein>
<gene>
    <name evidence="3" type="ORF">INT47_004375</name>
</gene>
<dbReference type="Pfam" id="PF13649">
    <property type="entry name" value="Methyltransf_25"/>
    <property type="match status" value="1"/>
</dbReference>
<evidence type="ECO:0000259" key="2">
    <source>
        <dbReference type="Pfam" id="PF13649"/>
    </source>
</evidence>
<evidence type="ECO:0000256" key="1">
    <source>
        <dbReference type="SAM" id="MobiDB-lite"/>
    </source>
</evidence>